<feature type="region of interest" description="Disordered" evidence="1">
    <location>
        <begin position="134"/>
        <end position="213"/>
    </location>
</feature>
<feature type="transmembrane region" description="Helical" evidence="2">
    <location>
        <begin position="849"/>
        <end position="873"/>
    </location>
</feature>
<feature type="compositionally biased region" description="Low complexity" evidence="1">
    <location>
        <begin position="138"/>
        <end position="150"/>
    </location>
</feature>
<feature type="compositionally biased region" description="Basic and acidic residues" evidence="1">
    <location>
        <begin position="373"/>
        <end position="387"/>
    </location>
</feature>
<feature type="transmembrane region" description="Helical" evidence="2">
    <location>
        <begin position="683"/>
        <end position="704"/>
    </location>
</feature>
<accession>A0A919K8I6</accession>
<gene>
    <name evidence="3" type="ORF">Asi03nite_04990</name>
</gene>
<feature type="compositionally biased region" description="Low complexity" evidence="1">
    <location>
        <begin position="237"/>
        <end position="258"/>
    </location>
</feature>
<feature type="compositionally biased region" description="Acidic residues" evidence="1">
    <location>
        <begin position="441"/>
        <end position="450"/>
    </location>
</feature>
<dbReference type="AlphaFoldDB" id="A0A919K8I6"/>
<comment type="caution">
    <text evidence="3">The sequence shown here is derived from an EMBL/GenBank/DDBJ whole genome shotgun (WGS) entry which is preliminary data.</text>
</comment>
<feature type="region of interest" description="Disordered" evidence="1">
    <location>
        <begin position="1"/>
        <end position="91"/>
    </location>
</feature>
<evidence type="ECO:0000313" key="3">
    <source>
        <dbReference type="EMBL" id="GIF02961.1"/>
    </source>
</evidence>
<feature type="compositionally biased region" description="Pro residues" evidence="1">
    <location>
        <begin position="459"/>
        <end position="468"/>
    </location>
</feature>
<reference evidence="3" key="1">
    <citation type="submission" date="2021-01" db="EMBL/GenBank/DDBJ databases">
        <title>Whole genome shotgun sequence of Actinoplanes siamensis NBRC 109076.</title>
        <authorList>
            <person name="Komaki H."/>
            <person name="Tamura T."/>
        </authorList>
    </citation>
    <scope>NUCLEOTIDE SEQUENCE</scope>
    <source>
        <strain evidence="3">NBRC 109076</strain>
    </source>
</reference>
<feature type="transmembrane region" description="Helical" evidence="2">
    <location>
        <begin position="781"/>
        <end position="800"/>
    </location>
</feature>
<keyword evidence="2" id="KW-0472">Membrane</keyword>
<evidence type="ECO:0000256" key="2">
    <source>
        <dbReference type="SAM" id="Phobius"/>
    </source>
</evidence>
<feature type="transmembrane region" description="Helical" evidence="2">
    <location>
        <begin position="654"/>
        <end position="671"/>
    </location>
</feature>
<feature type="compositionally biased region" description="Basic and acidic residues" evidence="1">
    <location>
        <begin position="345"/>
        <end position="362"/>
    </location>
</feature>
<feature type="transmembrane region" description="Helical" evidence="2">
    <location>
        <begin position="716"/>
        <end position="737"/>
    </location>
</feature>
<keyword evidence="4" id="KW-1185">Reference proteome</keyword>
<evidence type="ECO:0000313" key="4">
    <source>
        <dbReference type="Proteomes" id="UP000629619"/>
    </source>
</evidence>
<organism evidence="3 4">
    <name type="scientific">Actinoplanes siamensis</name>
    <dbReference type="NCBI Taxonomy" id="1223317"/>
    <lineage>
        <taxon>Bacteria</taxon>
        <taxon>Bacillati</taxon>
        <taxon>Actinomycetota</taxon>
        <taxon>Actinomycetes</taxon>
        <taxon>Micromonosporales</taxon>
        <taxon>Micromonosporaceae</taxon>
        <taxon>Actinoplanes</taxon>
    </lineage>
</organism>
<dbReference type="Proteomes" id="UP000629619">
    <property type="component" value="Unassembled WGS sequence"/>
</dbReference>
<feature type="compositionally biased region" description="Basic and acidic residues" evidence="1">
    <location>
        <begin position="168"/>
        <end position="180"/>
    </location>
</feature>
<dbReference type="EMBL" id="BOMW01000006">
    <property type="protein sequence ID" value="GIF02961.1"/>
    <property type="molecule type" value="Genomic_DNA"/>
</dbReference>
<feature type="region of interest" description="Disordered" evidence="1">
    <location>
        <begin position="227"/>
        <end position="527"/>
    </location>
</feature>
<feature type="transmembrane region" description="Helical" evidence="2">
    <location>
        <begin position="743"/>
        <end position="760"/>
    </location>
</feature>
<keyword evidence="2" id="KW-0812">Transmembrane</keyword>
<feature type="transmembrane region" description="Helical" evidence="2">
    <location>
        <begin position="939"/>
        <end position="964"/>
    </location>
</feature>
<protein>
    <submittedName>
        <fullName evidence="3">Uncharacterized protein</fullName>
    </submittedName>
</protein>
<dbReference type="RefSeq" id="WP_239102308.1">
    <property type="nucleotide sequence ID" value="NZ_BOMW01000006.1"/>
</dbReference>
<proteinExistence type="predicted"/>
<keyword evidence="2" id="KW-1133">Transmembrane helix</keyword>
<evidence type="ECO:0000256" key="1">
    <source>
        <dbReference type="SAM" id="MobiDB-lite"/>
    </source>
</evidence>
<sequence length="970" mass="99754">MTITPGLGTSGTARTASRNRRRRPQAPGEPRHAANTPGFEETPPAGRRPSDPGRHSGEGPGDLFPGDLDEVRTDAAEESYLDPAFPAPAQTAPAAGLGAQLYEVMSESERQNAVAETLLFVRPDFDQELPAATAGELPADPAPGAGTRPGRTGGSRFGRATVAQAGRAADERSGPGRRDVSPLTETFLFGPPVPPVPPAQHAQQPRSPIDGAAETLLFAGLARALATQPEPADAGNATVPAGTGSATAAPADEPGPAADHSVTWDTIPPVEDGADRAGGTEIPAGAVDWARSVETPADSVDWGGGAEAPAGPVDRGGGTEAPAAPVDWDVDDPGWAEPAYPLTDHTGHRIPQDRRRAWEEWNRNAAQPLPDTGGDREPRRGRGRETSPEVLEMGAAGLDRPGRVVNRRRTRAADLDHNAPVPDEVWNTALRQHAVPAWDAPDAEDPDEPDAAPGAGWTPPDPPGPDPAPDAAAGWHAESSFGPDPALDAGGHAESSPVPDADWPAESPDAPAAGDPWPENSRELSPERLAKAAAADAAWRAFADGEREAGTEIRTNRRARSRWLTTFSGERPAGTEAAADPAPKRRTVLRPVLLRCLLYLGPLSVAVAAAGALGRVAWPVPALTLLLGWSAAQALTSVGVTVARRAGPAEAARLVGAGFAAVTAFWCALAWTAPLSLLGPDRLLAASVGAGGLATLATVTAALVTRSEAAVVRWYLPCWLLAAAALAASGGAGWARYVPVETMLPAVIVTVLIRAFRPAVLTGRDCRIPRLTAAERRRGGAYLIIGISQAICVALLWQAGPDVTPAPAALPLLIAVPMLEALIGWHTARIDAGLHSAQTVAELGRHLRGVTWITLAGLLPPLAAGLALALAAYRPPGLASLGGTQSAALALATGTLLGGVFAVTFLLAARSRTGIAATLAAAPPLATLLLPVLPQPAAGPLPLAVAVLAATHVAGLLIVALTAADLRRTS</sequence>
<feature type="transmembrane region" description="Helical" evidence="2">
    <location>
        <begin position="806"/>
        <end position="828"/>
    </location>
</feature>
<feature type="transmembrane region" description="Helical" evidence="2">
    <location>
        <begin position="915"/>
        <end position="933"/>
    </location>
</feature>
<feature type="transmembrane region" description="Helical" evidence="2">
    <location>
        <begin position="620"/>
        <end position="642"/>
    </location>
</feature>
<name>A0A919K8I6_9ACTN</name>
<feature type="compositionally biased region" description="Basic and acidic residues" evidence="1">
    <location>
        <begin position="48"/>
        <end position="57"/>
    </location>
</feature>
<feature type="transmembrane region" description="Helical" evidence="2">
    <location>
        <begin position="885"/>
        <end position="908"/>
    </location>
</feature>